<reference evidence="3 4" key="2">
    <citation type="submission" date="2018-03" db="EMBL/GenBank/DDBJ databases">
        <title>Draft genome of Pseudomonas putida strain KH-18-2.</title>
        <authorList>
            <person name="Yoshizawa S."/>
            <person name="Khan N.H."/>
            <person name="Nishimura M."/>
            <person name="Chiura H.X."/>
            <person name="Ogura Y."/>
            <person name="Hayashi T."/>
            <person name="Kogure K."/>
        </authorList>
    </citation>
    <scope>NUCLEOTIDE SEQUENCE [LARGE SCALE GENOMIC DNA]</scope>
    <source>
        <strain evidence="3 4">KH-18-2</strain>
    </source>
</reference>
<dbReference type="InterPro" id="IPR045535">
    <property type="entry name" value="ThsA_Macro"/>
</dbReference>
<keyword evidence="1" id="KW-1133">Transmembrane helix</keyword>
<feature type="domain" description="Thoeris protein ThsA Macro" evidence="2">
    <location>
        <begin position="78"/>
        <end position="259"/>
    </location>
</feature>
<dbReference type="EMBL" id="MING01000019">
    <property type="protein sequence ID" value="POG13384.1"/>
    <property type="molecule type" value="Genomic_DNA"/>
</dbReference>
<evidence type="ECO:0000313" key="4">
    <source>
        <dbReference type="Proteomes" id="UP000237378"/>
    </source>
</evidence>
<sequence length="278" mass="31972">MSQIGFFDQRIIKRFWGALAATGTALSLLLIFVTIPETGKVTAGIACVAFLILIYIYFWWTSNNLTEVELKIESTTVIVKVGDIFKQPGLKAIAFNEYFDTQVDDEIISHSSLNGIFIDRHLPKALVDLENHLTAYRFDECEILELNETRATGKKQRYDIGTICVYEDFLLAAFSKFNDRNQAYLTMPEYLGFLIKFWDNVNRVYAQQSVSTPIFGSGITRIKEHRNISDEELLKIMLWTFRISEMRFKHPAKLNIIIHKDKISQINLLDIKSARNGL</sequence>
<feature type="transmembrane region" description="Helical" evidence="1">
    <location>
        <begin position="41"/>
        <end position="60"/>
    </location>
</feature>
<dbReference type="RefSeq" id="WP_103469183.1">
    <property type="nucleotide sequence ID" value="NZ_JADUCH010000006.1"/>
</dbReference>
<name>A0A2S3XCQ9_PSEPU</name>
<organism evidence="3 4">
    <name type="scientific">Pseudomonas putida</name>
    <name type="common">Arthrobacter siderocapsulatus</name>
    <dbReference type="NCBI Taxonomy" id="303"/>
    <lineage>
        <taxon>Bacteria</taxon>
        <taxon>Pseudomonadati</taxon>
        <taxon>Pseudomonadota</taxon>
        <taxon>Gammaproteobacteria</taxon>
        <taxon>Pseudomonadales</taxon>
        <taxon>Pseudomonadaceae</taxon>
        <taxon>Pseudomonas</taxon>
    </lineage>
</organism>
<keyword evidence="1" id="KW-0812">Transmembrane</keyword>
<comment type="caution">
    <text evidence="3">The sequence shown here is derived from an EMBL/GenBank/DDBJ whole genome shotgun (WGS) entry which is preliminary data.</text>
</comment>
<feature type="transmembrane region" description="Helical" evidence="1">
    <location>
        <begin position="15"/>
        <end position="35"/>
    </location>
</feature>
<dbReference type="Pfam" id="PF20016">
    <property type="entry name" value="ThsA_Macro"/>
    <property type="match status" value="1"/>
</dbReference>
<keyword evidence="1" id="KW-0472">Membrane</keyword>
<accession>A0A2S3XCQ9</accession>
<dbReference type="Proteomes" id="UP000237378">
    <property type="component" value="Unassembled WGS sequence"/>
</dbReference>
<evidence type="ECO:0000259" key="2">
    <source>
        <dbReference type="Pfam" id="PF20016"/>
    </source>
</evidence>
<evidence type="ECO:0000256" key="1">
    <source>
        <dbReference type="SAM" id="Phobius"/>
    </source>
</evidence>
<evidence type="ECO:0000313" key="3">
    <source>
        <dbReference type="EMBL" id="POG13384.1"/>
    </source>
</evidence>
<gene>
    <name evidence="3" type="ORF">BGP82_02730</name>
</gene>
<proteinExistence type="predicted"/>
<protein>
    <recommendedName>
        <fullName evidence="2">Thoeris protein ThsA Macro domain-containing protein</fullName>
    </recommendedName>
</protein>
<reference evidence="3 4" key="1">
    <citation type="submission" date="2016-08" db="EMBL/GenBank/DDBJ databases">
        <authorList>
            <person name="Seilhamer J.J."/>
        </authorList>
    </citation>
    <scope>NUCLEOTIDE SEQUENCE [LARGE SCALE GENOMIC DNA]</scope>
    <source>
        <strain evidence="3 4">KH-18-2</strain>
    </source>
</reference>
<dbReference type="AlphaFoldDB" id="A0A2S3XCQ9"/>